<dbReference type="InterPro" id="IPR011990">
    <property type="entry name" value="TPR-like_helical_dom_sf"/>
</dbReference>
<name>A0ABZ1ZT14_STRAQ</name>
<dbReference type="Gene3D" id="3.40.50.300">
    <property type="entry name" value="P-loop containing nucleotide triphosphate hydrolases"/>
    <property type="match status" value="1"/>
</dbReference>
<keyword evidence="1" id="KW-0472">Membrane</keyword>
<dbReference type="InterPro" id="IPR053137">
    <property type="entry name" value="NLR-like"/>
</dbReference>
<sequence length="805" mass="87338">MTNYVTAQPPEWAENTALVWSAFGSLAVVSLGLFFWERRLAAGPQDDGVRPVPLGRIAAGGHSMNPPTVSARVRGREAELERIGTLVRGPGGGMVVVCGAGGLGKTTLAAEASARARAEGRVVVWTRWRDDPAQLGQDLAQAAHILGLPEDRLEEARTGRVSLVDAVWEHLATVKGWLIVVDNVDAPSRVGPGAGPPAAYRGWLRPHGGGVLLVTSRDTTRQTWGPDADLIHLQPLADDAAGTVLLDAAPHAGTETEAEALASRLGGLPLGLNTAGTYLSVPTSRHRTFAAYQHALEAEFADLLGAEHPGAAADPDTARRVVRHTWDLSLDQLHSDGYTLARPALQLLALLEPAPVPRTLMTSELVTDATGLPATAATVDAALAGLHQYGLLHTPEAADPGDGVPPVNQLQLHPLVREITAHTLTRPEPTDTWIAAIDEHLAQAVDATTNMPGRTGWPTARLLAPHLPAHLDRSVQSGSSTARDTLGDLSDALGAAGAASEELLLRRRILADCERVLGPDDPDTLTSRNNLATALHSVGEHQQAAGLYRRVLADRERILGPDHRETLGSRHNLANALHELGEHRQAADLHRQNLTGYERVLGHDHPETLNSRNGLASTLNDLGEHQQAAQLHQRNLTDRERVLGHDHPDTLSSRSNLANALFELDEHRQATELHRQNLTDHERVLGHDHPHTLNSRNNLAKALYDLGEYQQAAELQRRNLTDRERVLGHDHPHTLNSRNGLANTLNGLGEHQQAAQLHQRNLIGYEHVLGPDHPHTLTSRHNLANARARLAEVGRRRWWQLPRRR</sequence>
<dbReference type="Proteomes" id="UP001431926">
    <property type="component" value="Chromosome"/>
</dbReference>
<dbReference type="Gene3D" id="1.25.40.10">
    <property type="entry name" value="Tetratricopeptide repeat domain"/>
    <property type="match status" value="2"/>
</dbReference>
<dbReference type="SUPFAM" id="SSF48452">
    <property type="entry name" value="TPR-like"/>
    <property type="match status" value="3"/>
</dbReference>
<dbReference type="EMBL" id="CP109491">
    <property type="protein sequence ID" value="WUX41904.1"/>
    <property type="molecule type" value="Genomic_DNA"/>
</dbReference>
<dbReference type="Pfam" id="PF13424">
    <property type="entry name" value="TPR_12"/>
    <property type="match status" value="1"/>
</dbReference>
<keyword evidence="1" id="KW-0812">Transmembrane</keyword>
<dbReference type="InterPro" id="IPR027417">
    <property type="entry name" value="P-loop_NTPase"/>
</dbReference>
<dbReference type="PRINTS" id="PR00364">
    <property type="entry name" value="DISEASERSIST"/>
</dbReference>
<keyword evidence="3" id="KW-1185">Reference proteome</keyword>
<gene>
    <name evidence="2" type="ORF">OG367_39320</name>
</gene>
<reference evidence="2" key="1">
    <citation type="submission" date="2022-10" db="EMBL/GenBank/DDBJ databases">
        <title>The complete genomes of actinobacterial strains from the NBC collection.</title>
        <authorList>
            <person name="Joergensen T.S."/>
            <person name="Alvarez Arevalo M."/>
            <person name="Sterndorff E.B."/>
            <person name="Faurdal D."/>
            <person name="Vuksanovic O."/>
            <person name="Mourched A.-S."/>
            <person name="Charusanti P."/>
            <person name="Shaw S."/>
            <person name="Blin K."/>
            <person name="Weber T."/>
        </authorList>
    </citation>
    <scope>NUCLEOTIDE SEQUENCE</scope>
    <source>
        <strain evidence="2">NBC_01436</strain>
    </source>
</reference>
<evidence type="ECO:0000256" key="1">
    <source>
        <dbReference type="SAM" id="Phobius"/>
    </source>
</evidence>
<evidence type="ECO:0000313" key="3">
    <source>
        <dbReference type="Proteomes" id="UP001431926"/>
    </source>
</evidence>
<protein>
    <submittedName>
        <fullName evidence="2">Tetratricopeptide repeat protein</fullName>
    </submittedName>
</protein>
<accession>A0ABZ1ZT14</accession>
<dbReference type="PANTHER" id="PTHR46082:SF6">
    <property type="entry name" value="AAA+ ATPASE DOMAIN-CONTAINING PROTEIN-RELATED"/>
    <property type="match status" value="1"/>
</dbReference>
<proteinExistence type="predicted"/>
<dbReference type="PANTHER" id="PTHR46082">
    <property type="entry name" value="ATP/GTP-BINDING PROTEIN-RELATED"/>
    <property type="match status" value="1"/>
</dbReference>
<dbReference type="RefSeq" id="WP_329359987.1">
    <property type="nucleotide sequence ID" value="NZ_CP109490.1"/>
</dbReference>
<dbReference type="SUPFAM" id="SSF52540">
    <property type="entry name" value="P-loop containing nucleoside triphosphate hydrolases"/>
    <property type="match status" value="1"/>
</dbReference>
<evidence type="ECO:0000313" key="2">
    <source>
        <dbReference type="EMBL" id="WUX41904.1"/>
    </source>
</evidence>
<keyword evidence="1" id="KW-1133">Transmembrane helix</keyword>
<dbReference type="Pfam" id="PF13374">
    <property type="entry name" value="TPR_10"/>
    <property type="match status" value="4"/>
</dbReference>
<organism evidence="2 3">
    <name type="scientific">Streptomyces anulatus</name>
    <name type="common">Streptomyces chrysomallus</name>
    <dbReference type="NCBI Taxonomy" id="1892"/>
    <lineage>
        <taxon>Bacteria</taxon>
        <taxon>Bacillati</taxon>
        <taxon>Actinomycetota</taxon>
        <taxon>Actinomycetes</taxon>
        <taxon>Kitasatosporales</taxon>
        <taxon>Streptomycetaceae</taxon>
        <taxon>Streptomyces</taxon>
    </lineage>
</organism>
<feature type="transmembrane region" description="Helical" evidence="1">
    <location>
        <begin position="17"/>
        <end position="36"/>
    </location>
</feature>